<evidence type="ECO:0000313" key="3">
    <source>
        <dbReference type="Proteomes" id="UP000664317"/>
    </source>
</evidence>
<proteinExistence type="predicted"/>
<dbReference type="EMBL" id="JAFKCT010000001">
    <property type="protein sequence ID" value="MBN7810394.1"/>
    <property type="molecule type" value="Genomic_DNA"/>
</dbReference>
<name>A0ABS3BZW2_9BACT</name>
<evidence type="ECO:0000313" key="2">
    <source>
        <dbReference type="EMBL" id="MBN7810394.1"/>
    </source>
</evidence>
<evidence type="ECO:0008006" key="4">
    <source>
        <dbReference type="Google" id="ProtNLM"/>
    </source>
</evidence>
<sequence>MNKSINVKSGKRRMSRLCWMVMLGLLWASGATARQAAAERESVSFSIPKTLYFSGEKIWIDAEVWLGESPTSSQVLYAELVSRDSKSMAYVKLPLIQGKAFNYFLIGSAIPSDQYLLRVYTRISPYLDRELGIAQQFVTIINPTIPPAKQSADAGNESPISTDVPSFAPSGPIALPSSSVSGRQAMGIAIANPFLPNEQEQITSSQAYEHLEKKDLIPELFGHVVEVHVPNPKAEATYFLSVHGTKSALFTDIPNADGRVLVDIGGLKHWDRLIIQLEDGAEMPGIAVVPPLIETRFRADFHFPELQLGESDLPRLERLLKASRVEGYYAEEYLRDSMEVVVGFVADHSYGLDDYTRFDDVETVLREYVPSVMVRTRDRKKEFRLVNEAVKGMFDSNPLILVDAMPVFDSDLLASFNPKFMQKLEVLNREFYLNQRTYAGVLSWSSYENNFGLFPLAPSARFFDYYGLQPMVEMDRSQFAKPSENGRYPDWRTILFWDKGSSLPEIQAPALDGLFVVWIRSVDASGRTQVSRSYFVVKP</sequence>
<dbReference type="RefSeq" id="WP_206577157.1">
    <property type="nucleotide sequence ID" value="NZ_JAFKCT010000001.1"/>
</dbReference>
<reference evidence="2 3" key="1">
    <citation type="submission" date="2021-03" db="EMBL/GenBank/DDBJ databases">
        <title>novel species isolated from a fishpond in China.</title>
        <authorList>
            <person name="Lu H."/>
            <person name="Cai Z."/>
        </authorList>
    </citation>
    <scope>NUCLEOTIDE SEQUENCE [LARGE SCALE GENOMIC DNA]</scope>
    <source>
        <strain evidence="2 3">H41</strain>
    </source>
</reference>
<dbReference type="Proteomes" id="UP000664317">
    <property type="component" value="Unassembled WGS sequence"/>
</dbReference>
<feature type="chain" id="PRO_5045952812" description="GWxTD domain-containing protein" evidence="1">
    <location>
        <begin position="34"/>
        <end position="539"/>
    </location>
</feature>
<keyword evidence="3" id="KW-1185">Reference proteome</keyword>
<evidence type="ECO:0000256" key="1">
    <source>
        <dbReference type="SAM" id="SignalP"/>
    </source>
</evidence>
<feature type="signal peptide" evidence="1">
    <location>
        <begin position="1"/>
        <end position="33"/>
    </location>
</feature>
<organism evidence="2 3">
    <name type="scientific">Algoriphagus oliviformis</name>
    <dbReference type="NCBI Taxonomy" id="2811231"/>
    <lineage>
        <taxon>Bacteria</taxon>
        <taxon>Pseudomonadati</taxon>
        <taxon>Bacteroidota</taxon>
        <taxon>Cytophagia</taxon>
        <taxon>Cytophagales</taxon>
        <taxon>Cyclobacteriaceae</taxon>
        <taxon>Algoriphagus</taxon>
    </lineage>
</organism>
<protein>
    <recommendedName>
        <fullName evidence="4">GWxTD domain-containing protein</fullName>
    </recommendedName>
</protein>
<keyword evidence="1" id="KW-0732">Signal</keyword>
<gene>
    <name evidence="2" type="ORF">J0A68_05475</name>
</gene>
<comment type="caution">
    <text evidence="2">The sequence shown here is derived from an EMBL/GenBank/DDBJ whole genome shotgun (WGS) entry which is preliminary data.</text>
</comment>
<accession>A0ABS3BZW2</accession>